<dbReference type="InterPro" id="IPR033856">
    <property type="entry name" value="Trp_halogen"/>
</dbReference>
<evidence type="ECO:0000256" key="1">
    <source>
        <dbReference type="PIRSR" id="PIRSR011396-1"/>
    </source>
</evidence>
<dbReference type="PIRSF" id="PIRSF011396">
    <property type="entry name" value="Trp_halogenase"/>
    <property type="match status" value="1"/>
</dbReference>
<name>A0A255YD76_9SPHN</name>
<keyword evidence="2" id="KW-0547">Nucleotide-binding</keyword>
<dbReference type="OrthoDB" id="462203at2"/>
<keyword evidence="2" id="KW-0285">Flavoprotein</keyword>
<feature type="binding site" evidence="2">
    <location>
        <position position="342"/>
    </location>
    <ligand>
        <name>FAD</name>
        <dbReference type="ChEBI" id="CHEBI:57692"/>
    </ligand>
</feature>
<feature type="binding site" evidence="2">
    <location>
        <position position="80"/>
    </location>
    <ligand>
        <name>7-chloro-L-tryptophan</name>
        <dbReference type="ChEBI" id="CHEBI:58713"/>
    </ligand>
</feature>
<dbReference type="InterPro" id="IPR050816">
    <property type="entry name" value="Flavin-dep_Halogenase_NPB"/>
</dbReference>
<feature type="binding site" evidence="2">
    <location>
        <position position="329"/>
    </location>
    <ligand>
        <name>FAD</name>
        <dbReference type="ChEBI" id="CHEBI:57692"/>
    </ligand>
</feature>
<reference evidence="3 4" key="1">
    <citation type="submission" date="2017-07" db="EMBL/GenBank/DDBJ databases">
        <title>Sandarakinorhabdus cyanobacteriorum sp. nov., a novel bacterium isolated from cyanobacterial aggregates in a eutrophic lake.</title>
        <authorList>
            <person name="Cai H."/>
        </authorList>
    </citation>
    <scope>NUCLEOTIDE SEQUENCE [LARGE SCALE GENOMIC DNA]</scope>
    <source>
        <strain evidence="3 4">TH057</strain>
    </source>
</reference>
<comment type="caution">
    <text evidence="3">The sequence shown here is derived from an EMBL/GenBank/DDBJ whole genome shotgun (WGS) entry which is preliminary data.</text>
</comment>
<dbReference type="GO" id="GO:0000166">
    <property type="term" value="F:nucleotide binding"/>
    <property type="evidence" value="ECO:0007669"/>
    <property type="project" value="UniProtKB-KW"/>
</dbReference>
<protein>
    <submittedName>
        <fullName evidence="3">Tryptophan halogenase</fullName>
    </submittedName>
</protein>
<organism evidence="3 4">
    <name type="scientific">Sandarakinorhabdus cyanobacteriorum</name>
    <dbReference type="NCBI Taxonomy" id="1981098"/>
    <lineage>
        <taxon>Bacteria</taxon>
        <taxon>Pseudomonadati</taxon>
        <taxon>Pseudomonadota</taxon>
        <taxon>Alphaproteobacteria</taxon>
        <taxon>Sphingomonadales</taxon>
        <taxon>Sphingosinicellaceae</taxon>
        <taxon>Sandarakinorhabdus</taxon>
    </lineage>
</organism>
<dbReference type="Pfam" id="PF04820">
    <property type="entry name" value="Trp_halogenase"/>
    <property type="match status" value="1"/>
</dbReference>
<keyword evidence="2" id="KW-0274">FAD</keyword>
<evidence type="ECO:0000313" key="3">
    <source>
        <dbReference type="EMBL" id="OYQ27192.1"/>
    </source>
</evidence>
<dbReference type="PANTHER" id="PTHR43747:SF4">
    <property type="entry name" value="FLAVIN-DEPENDENT TRYPTOPHAN HALOGENASE"/>
    <property type="match status" value="1"/>
</dbReference>
<dbReference type="EMBL" id="NOXT01000114">
    <property type="protein sequence ID" value="OYQ27192.1"/>
    <property type="molecule type" value="Genomic_DNA"/>
</dbReference>
<dbReference type="Proteomes" id="UP000216991">
    <property type="component" value="Unassembled WGS sequence"/>
</dbReference>
<evidence type="ECO:0000313" key="4">
    <source>
        <dbReference type="Proteomes" id="UP000216991"/>
    </source>
</evidence>
<dbReference type="RefSeq" id="WP_094474024.1">
    <property type="nucleotide sequence ID" value="NZ_NOXT01000114.1"/>
</dbReference>
<feature type="active site" evidence="1">
    <location>
        <position position="80"/>
    </location>
</feature>
<dbReference type="Gene3D" id="3.50.50.60">
    <property type="entry name" value="FAD/NAD(P)-binding domain"/>
    <property type="match status" value="1"/>
</dbReference>
<feature type="binding site" evidence="2">
    <location>
        <position position="338"/>
    </location>
    <ligand>
        <name>L-tryptophan</name>
        <dbReference type="ChEBI" id="CHEBI:57912"/>
    </ligand>
</feature>
<dbReference type="SUPFAM" id="SSF51905">
    <property type="entry name" value="FAD/NAD(P)-binding domain"/>
    <property type="match status" value="1"/>
</dbReference>
<dbReference type="AlphaFoldDB" id="A0A255YD76"/>
<accession>A0A255YD76</accession>
<proteinExistence type="predicted"/>
<dbReference type="PANTHER" id="PTHR43747">
    <property type="entry name" value="FAD-BINDING PROTEIN"/>
    <property type="match status" value="1"/>
</dbReference>
<keyword evidence="4" id="KW-1185">Reference proteome</keyword>
<evidence type="ECO:0000256" key="2">
    <source>
        <dbReference type="PIRSR" id="PIRSR011396-2"/>
    </source>
</evidence>
<sequence length="503" mass="56506">MNKAASPLRVVVAGGGTAGWMTAAALAHTLGPVIELTLVESDAIGTIGVGESTIPPMQLFNRLLGINEAEFMRATQATFKLGIMFENWRDVGHKYFHSFGTTGKDHWSAGFQHFWMHGLTQGHEHPYDDYALELQAAMQSRFAHLPDDRLNYAYQLDSALYARFLRQRAEAGGATRIEGRIAQVELNGESGDIAALVLDGDRRIEGDLFIDCTGFRALLIEGALHAGFDDWSHWRPCDSAIAIQTSSVRPAVPYTRAIAHDAGWQWRIPLQHRQGNGIVYCSRYLSQEAAQERLFATIEGDKLVKPNIIKYQTGVRRRQWHRNCVAVGLSGGFMEPLESTSIHLIQRAVLRICRMLPAGRVSERDIAEFNEQQFTDMEQIRDFLILHYKVTDRRDSPFWRHVASMAIPDSLAHKIELFRETGRVFRKNEELFVENSWVQVMMGQGIMPQSWHPVAAKLRPGELTAFLSGLRDSVARTVAGLPDHHAYVSRYCAAAEPRDNKAA</sequence>
<dbReference type="InterPro" id="IPR036188">
    <property type="entry name" value="FAD/NAD-bd_sf"/>
</dbReference>
<dbReference type="InterPro" id="IPR006905">
    <property type="entry name" value="Flavin_halogenase"/>
</dbReference>
<dbReference type="GO" id="GO:0004497">
    <property type="term" value="F:monooxygenase activity"/>
    <property type="evidence" value="ECO:0007669"/>
    <property type="project" value="InterPro"/>
</dbReference>
<feature type="binding site" evidence="2">
    <location>
        <begin position="15"/>
        <end position="18"/>
    </location>
    <ligand>
        <name>FAD</name>
        <dbReference type="ChEBI" id="CHEBI:57692"/>
    </ligand>
</feature>
<gene>
    <name evidence="3" type="ORF">CHU93_10625</name>
</gene>